<dbReference type="InterPro" id="IPR024977">
    <property type="entry name" value="Apc4-like_WD40_dom"/>
</dbReference>
<dbReference type="PANTHER" id="PTHR44090:SF1">
    <property type="entry name" value="SUPERKILLER COMPLEX PROTEIN 8"/>
    <property type="match status" value="1"/>
</dbReference>
<organism evidence="5 6">
    <name type="scientific">Nannochloropsis salina CCMP1776</name>
    <dbReference type="NCBI Taxonomy" id="1027361"/>
    <lineage>
        <taxon>Eukaryota</taxon>
        <taxon>Sar</taxon>
        <taxon>Stramenopiles</taxon>
        <taxon>Ochrophyta</taxon>
        <taxon>Eustigmatophyceae</taxon>
        <taxon>Eustigmatales</taxon>
        <taxon>Monodopsidaceae</taxon>
        <taxon>Microchloropsis</taxon>
        <taxon>Microchloropsis salina</taxon>
    </lineage>
</organism>
<dbReference type="InterPro" id="IPR020472">
    <property type="entry name" value="WD40_PAC1"/>
</dbReference>
<sequence>MPYIRMNVPEFINKTGISHEKAPSNASNGGPLEAGATALEANHEDSIWSLVWTPEGQILSGSVDETVKVWSIPPVSPPSAPPSSPPPPPSLSLAHTLPGHRLGVVSVAASGQRPGLAVSCSLDSTLRFWDTFKGEKLGLGDLKVGMGEAWTVAWSPTSPLVASGTQRGCVNLWDVGGLEKDGVAVLPSAPSMTLRTQAPKGGGKEGGRQGGPFIYSVAFASDGKQIACGGSDGDIHVFDVETGHLLANLPGHTQPVRALSYTRGGYALLSGSDDQRIHVHEINAGSSRGRSPSLVSSYDGHASFVLSLAASGDGRHFASGGGDRRINLWDLAMKECVHGIERHGEAVWALAFEPGGGGAQGGGGGRRLASGGEDGSLLVMEVGAYIG</sequence>
<comment type="caution">
    <text evidence="5">The sequence shown here is derived from an EMBL/GenBank/DDBJ whole genome shotgun (WGS) entry which is preliminary data.</text>
</comment>
<evidence type="ECO:0000256" key="1">
    <source>
        <dbReference type="ARBA" id="ARBA00022574"/>
    </source>
</evidence>
<dbReference type="Proteomes" id="UP000355283">
    <property type="component" value="Unassembled WGS sequence"/>
</dbReference>
<dbReference type="InterPro" id="IPR036322">
    <property type="entry name" value="WD40_repeat_dom_sf"/>
</dbReference>
<dbReference type="SMART" id="SM00320">
    <property type="entry name" value="WD40"/>
    <property type="match status" value="7"/>
</dbReference>
<dbReference type="Gene3D" id="2.130.10.10">
    <property type="entry name" value="YVTN repeat-like/Quinoprotein amine dehydrogenase"/>
    <property type="match status" value="2"/>
</dbReference>
<dbReference type="PROSITE" id="PS50294">
    <property type="entry name" value="WD_REPEATS_REGION"/>
    <property type="match status" value="2"/>
</dbReference>
<reference evidence="5 6" key="1">
    <citation type="submission" date="2019-01" db="EMBL/GenBank/DDBJ databases">
        <title>Nuclear Genome Assembly of the Microalgal Biofuel strain Nannochloropsis salina CCMP1776.</title>
        <authorList>
            <person name="Hovde B."/>
        </authorList>
    </citation>
    <scope>NUCLEOTIDE SEQUENCE [LARGE SCALE GENOMIC DNA]</scope>
    <source>
        <strain evidence="5 6">CCMP1776</strain>
    </source>
</reference>
<evidence type="ECO:0000256" key="2">
    <source>
        <dbReference type="ARBA" id="ARBA00022737"/>
    </source>
</evidence>
<dbReference type="GO" id="GO:0016593">
    <property type="term" value="C:Cdc73/Paf1 complex"/>
    <property type="evidence" value="ECO:0007669"/>
    <property type="project" value="TreeGrafter"/>
</dbReference>
<dbReference type="PRINTS" id="PR00320">
    <property type="entry name" value="GPROTEINBRPT"/>
</dbReference>
<evidence type="ECO:0000259" key="4">
    <source>
        <dbReference type="Pfam" id="PF12894"/>
    </source>
</evidence>
<feature type="repeat" description="WD" evidence="3">
    <location>
        <begin position="214"/>
        <end position="248"/>
    </location>
</feature>
<feature type="repeat" description="WD" evidence="3">
    <location>
        <begin position="249"/>
        <end position="290"/>
    </location>
</feature>
<dbReference type="EMBL" id="SDOX01000021">
    <property type="protein sequence ID" value="TFJ84026.1"/>
    <property type="molecule type" value="Genomic_DNA"/>
</dbReference>
<evidence type="ECO:0000313" key="6">
    <source>
        <dbReference type="Proteomes" id="UP000355283"/>
    </source>
</evidence>
<keyword evidence="6" id="KW-1185">Reference proteome</keyword>
<keyword evidence="1 3" id="KW-0853">WD repeat</keyword>
<feature type="repeat" description="WD" evidence="3">
    <location>
        <begin position="151"/>
        <end position="175"/>
    </location>
</feature>
<dbReference type="CDD" id="cd00200">
    <property type="entry name" value="WD40"/>
    <property type="match status" value="1"/>
</dbReference>
<dbReference type="PROSITE" id="PS50082">
    <property type="entry name" value="WD_REPEATS_2"/>
    <property type="match status" value="6"/>
</dbReference>
<dbReference type="PANTHER" id="PTHR44090">
    <property type="entry name" value="WD REPEAT-CONTAINING PROTEIN 61"/>
    <property type="match status" value="1"/>
</dbReference>
<dbReference type="OrthoDB" id="17410at2759"/>
<feature type="repeat" description="WD" evidence="3">
    <location>
        <begin position="40"/>
        <end position="72"/>
    </location>
</feature>
<accession>A0A4D9CYD5</accession>
<name>A0A4D9CYD5_9STRA</name>
<gene>
    <name evidence="5" type="ORF">NSK_005121</name>
</gene>
<feature type="repeat" description="WD" evidence="3">
    <location>
        <begin position="298"/>
        <end position="339"/>
    </location>
</feature>
<feature type="domain" description="Anaphase-promoting complex subunit 4-like WD40" evidence="4">
    <location>
        <begin position="214"/>
        <end position="261"/>
    </location>
</feature>
<dbReference type="InterPro" id="IPR001680">
    <property type="entry name" value="WD40_rpt"/>
</dbReference>
<keyword evidence="2" id="KW-0677">Repeat</keyword>
<dbReference type="InterPro" id="IPR015943">
    <property type="entry name" value="WD40/YVTN_repeat-like_dom_sf"/>
</dbReference>
<protein>
    <recommendedName>
        <fullName evidence="4">Anaphase-promoting complex subunit 4-like WD40 domain-containing protein</fullName>
    </recommendedName>
</protein>
<feature type="repeat" description="WD" evidence="3">
    <location>
        <begin position="97"/>
        <end position="139"/>
    </location>
</feature>
<evidence type="ECO:0000313" key="5">
    <source>
        <dbReference type="EMBL" id="TFJ84026.1"/>
    </source>
</evidence>
<dbReference type="InterPro" id="IPR051510">
    <property type="entry name" value="SKI8"/>
</dbReference>
<dbReference type="SUPFAM" id="SSF50978">
    <property type="entry name" value="WD40 repeat-like"/>
    <property type="match status" value="1"/>
</dbReference>
<evidence type="ECO:0000256" key="3">
    <source>
        <dbReference type="PROSITE-ProRule" id="PRU00221"/>
    </source>
</evidence>
<dbReference type="Pfam" id="PF00400">
    <property type="entry name" value="WD40"/>
    <property type="match status" value="5"/>
</dbReference>
<proteinExistence type="predicted"/>
<dbReference type="AlphaFoldDB" id="A0A4D9CYD5"/>
<dbReference type="Pfam" id="PF12894">
    <property type="entry name" value="ANAPC4_WD40"/>
    <property type="match status" value="1"/>
</dbReference>